<dbReference type="Proteomes" id="UP001500603">
    <property type="component" value="Unassembled WGS sequence"/>
</dbReference>
<evidence type="ECO:0008006" key="4">
    <source>
        <dbReference type="Google" id="ProtNLM"/>
    </source>
</evidence>
<evidence type="ECO:0000313" key="3">
    <source>
        <dbReference type="Proteomes" id="UP001500603"/>
    </source>
</evidence>
<evidence type="ECO:0000256" key="1">
    <source>
        <dbReference type="SAM" id="SignalP"/>
    </source>
</evidence>
<dbReference type="Gene3D" id="3.40.710.10">
    <property type="entry name" value="DD-peptidase/beta-lactamase superfamily"/>
    <property type="match status" value="1"/>
</dbReference>
<name>A0ABP9JRG3_9NOCA</name>
<dbReference type="SUPFAM" id="SSF56601">
    <property type="entry name" value="beta-lactamase/transpeptidase-like"/>
    <property type="match status" value="1"/>
</dbReference>
<sequence length="235" mass="24911">MGKRSTVIVGACFALALAFPFSTAHAAPDIPPPVPPRTAIALRSPVLQWGTPNEHERRSGLSLTKLYVVDYALRHGDHSAADRDLSERMISYSDDGAATELDSKYPQAIDAVAAEYHLTETGRGAEWGTATTSAADVSDFLAAKQRTDPESPILRWMADAGATAADGTAQDWGTARLPSVRGTKWGWSDAGEPEVASASYGPGFAVTAHTRGTADEQTADVMDALAEVIAVLFPR</sequence>
<keyword evidence="1" id="KW-0732">Signal</keyword>
<dbReference type="EMBL" id="BAABJM010000001">
    <property type="protein sequence ID" value="GAA5042337.1"/>
    <property type="molecule type" value="Genomic_DNA"/>
</dbReference>
<evidence type="ECO:0000313" key="2">
    <source>
        <dbReference type="EMBL" id="GAA5042337.1"/>
    </source>
</evidence>
<organism evidence="2 3">
    <name type="scientific">Nocardia callitridis</name>
    <dbReference type="NCBI Taxonomy" id="648753"/>
    <lineage>
        <taxon>Bacteria</taxon>
        <taxon>Bacillati</taxon>
        <taxon>Actinomycetota</taxon>
        <taxon>Actinomycetes</taxon>
        <taxon>Mycobacteriales</taxon>
        <taxon>Nocardiaceae</taxon>
        <taxon>Nocardia</taxon>
    </lineage>
</organism>
<accession>A0ABP9JRG3</accession>
<protein>
    <recommendedName>
        <fullName evidence="4">Serine hydrolase</fullName>
    </recommendedName>
</protein>
<dbReference type="InterPro" id="IPR012338">
    <property type="entry name" value="Beta-lactam/transpept-like"/>
</dbReference>
<gene>
    <name evidence="2" type="ORF">GCM10023318_02500</name>
</gene>
<dbReference type="RefSeq" id="WP_345493091.1">
    <property type="nucleotide sequence ID" value="NZ_BAABJM010000001.1"/>
</dbReference>
<feature type="chain" id="PRO_5045432599" description="Serine hydrolase" evidence="1">
    <location>
        <begin position="27"/>
        <end position="235"/>
    </location>
</feature>
<feature type="signal peptide" evidence="1">
    <location>
        <begin position="1"/>
        <end position="26"/>
    </location>
</feature>
<keyword evidence="3" id="KW-1185">Reference proteome</keyword>
<reference evidence="3" key="1">
    <citation type="journal article" date="2019" name="Int. J. Syst. Evol. Microbiol.">
        <title>The Global Catalogue of Microorganisms (GCM) 10K type strain sequencing project: providing services to taxonomists for standard genome sequencing and annotation.</title>
        <authorList>
            <consortium name="The Broad Institute Genomics Platform"/>
            <consortium name="The Broad Institute Genome Sequencing Center for Infectious Disease"/>
            <person name="Wu L."/>
            <person name="Ma J."/>
        </authorList>
    </citation>
    <scope>NUCLEOTIDE SEQUENCE [LARGE SCALE GENOMIC DNA]</scope>
    <source>
        <strain evidence="3">JCM 18298</strain>
    </source>
</reference>
<comment type="caution">
    <text evidence="2">The sequence shown here is derived from an EMBL/GenBank/DDBJ whole genome shotgun (WGS) entry which is preliminary data.</text>
</comment>
<proteinExistence type="predicted"/>